<feature type="transmembrane region" description="Helical" evidence="1">
    <location>
        <begin position="150"/>
        <end position="171"/>
    </location>
</feature>
<evidence type="ECO:0000256" key="1">
    <source>
        <dbReference type="SAM" id="Phobius"/>
    </source>
</evidence>
<dbReference type="PANTHER" id="PTHR42109">
    <property type="entry name" value="UNPLACED GENOMIC SCAFFOLD UM_SCAF_CONTIG_1.265, WHOLE GENOME SHOTGUN SEQUENCE"/>
    <property type="match status" value="1"/>
</dbReference>
<dbReference type="PANTHER" id="PTHR42109:SF2">
    <property type="entry name" value="INTEGRAL MEMBRANE PROTEIN"/>
    <property type="match status" value="1"/>
</dbReference>
<feature type="transmembrane region" description="Helical" evidence="1">
    <location>
        <begin position="111"/>
        <end position="130"/>
    </location>
</feature>
<keyword evidence="1" id="KW-0472">Membrane</keyword>
<keyword evidence="4" id="KW-1185">Reference proteome</keyword>
<dbReference type="Proteomes" id="UP000431533">
    <property type="component" value="Unassembled WGS sequence"/>
</dbReference>
<dbReference type="EMBL" id="QGMH01000080">
    <property type="protein sequence ID" value="TVY25999.1"/>
    <property type="molecule type" value="Genomic_DNA"/>
</dbReference>
<evidence type="ECO:0000313" key="4">
    <source>
        <dbReference type="Proteomes" id="UP000431533"/>
    </source>
</evidence>
<gene>
    <name evidence="3" type="ORF">LHYA1_G005025</name>
</gene>
<feature type="transmembrane region" description="Helical" evidence="1">
    <location>
        <begin position="66"/>
        <end position="91"/>
    </location>
</feature>
<dbReference type="RefSeq" id="XP_031004787.1">
    <property type="nucleotide sequence ID" value="XM_031149975.1"/>
</dbReference>
<name>A0A8H8R326_9HELO</name>
<dbReference type="AlphaFoldDB" id="A0A8H8R326"/>
<evidence type="ECO:0000313" key="3">
    <source>
        <dbReference type="EMBL" id="TVY25999.1"/>
    </source>
</evidence>
<protein>
    <recommendedName>
        <fullName evidence="2">DUF7702 domain-containing protein</fullName>
    </recommendedName>
</protein>
<organism evidence="3 4">
    <name type="scientific">Lachnellula hyalina</name>
    <dbReference type="NCBI Taxonomy" id="1316788"/>
    <lineage>
        <taxon>Eukaryota</taxon>
        <taxon>Fungi</taxon>
        <taxon>Dikarya</taxon>
        <taxon>Ascomycota</taxon>
        <taxon>Pezizomycotina</taxon>
        <taxon>Leotiomycetes</taxon>
        <taxon>Helotiales</taxon>
        <taxon>Lachnaceae</taxon>
        <taxon>Lachnellula</taxon>
    </lineage>
</organism>
<keyword evidence="1" id="KW-1133">Transmembrane helix</keyword>
<feature type="transmembrane region" description="Helical" evidence="1">
    <location>
        <begin position="14"/>
        <end position="33"/>
    </location>
</feature>
<sequence length="310" mass="33789">MTLTYRNGVSIGEIILYIPALAIAIFLCIKHGFGRSSGWYFLIVLSLARIIGAAMELATISSPKSVSLYTGSAILTNVGFSPLVLAALGLLSRLSDSIRKSYKTIVDARMLRMIELVIFVGLILGIVGGVNAGSNFSKTGHYTPSTLNKVGTALLVVSFGFIIISIIFISFATPHAEQGEHRLFYAVVAALPFLTCRLVYSCYSTFSHNKNFNLITGNTTILLCVALLEELAVVIIFEGVGLTLKKVEHVLVSNRDPSEPLAQGQSEGEPWKKENMALRIFRHTILGRVVMAFVGNKDEKYGDVEMHGQK</sequence>
<accession>A0A8H8R326</accession>
<evidence type="ECO:0000259" key="2">
    <source>
        <dbReference type="Pfam" id="PF24800"/>
    </source>
</evidence>
<dbReference type="Pfam" id="PF24800">
    <property type="entry name" value="DUF7702"/>
    <property type="match status" value="1"/>
</dbReference>
<keyword evidence="1" id="KW-0812">Transmembrane</keyword>
<dbReference type="InterPro" id="IPR056119">
    <property type="entry name" value="DUF7702"/>
</dbReference>
<feature type="transmembrane region" description="Helical" evidence="1">
    <location>
        <begin position="183"/>
        <end position="200"/>
    </location>
</feature>
<reference evidence="3 4" key="1">
    <citation type="submission" date="2018-05" db="EMBL/GenBank/DDBJ databases">
        <title>Genome sequencing and assembly of the regulated plant pathogen Lachnellula willkommii and related sister species for the development of diagnostic species identification markers.</title>
        <authorList>
            <person name="Giroux E."/>
            <person name="Bilodeau G."/>
        </authorList>
    </citation>
    <scope>NUCLEOTIDE SEQUENCE [LARGE SCALE GENOMIC DNA]</scope>
    <source>
        <strain evidence="3 4">CBS 185.66</strain>
    </source>
</reference>
<feature type="transmembrane region" description="Helical" evidence="1">
    <location>
        <begin position="40"/>
        <end position="60"/>
    </location>
</feature>
<dbReference type="GeneID" id="41985223"/>
<feature type="domain" description="DUF7702" evidence="2">
    <location>
        <begin position="3"/>
        <end position="246"/>
    </location>
</feature>
<comment type="caution">
    <text evidence="3">The sequence shown here is derived from an EMBL/GenBank/DDBJ whole genome shotgun (WGS) entry which is preliminary data.</text>
</comment>
<dbReference type="OrthoDB" id="2560628at2759"/>
<feature type="transmembrane region" description="Helical" evidence="1">
    <location>
        <begin position="220"/>
        <end position="244"/>
    </location>
</feature>
<proteinExistence type="predicted"/>